<proteinExistence type="predicted"/>
<evidence type="ECO:0000313" key="2">
    <source>
        <dbReference type="Proteomes" id="UP000265520"/>
    </source>
</evidence>
<keyword evidence="2" id="KW-1185">Reference proteome</keyword>
<dbReference type="EMBL" id="LXQA011183110">
    <property type="protein sequence ID" value="MCI88079.1"/>
    <property type="molecule type" value="Genomic_DNA"/>
</dbReference>
<accession>A0A392VL28</accession>
<dbReference type="Proteomes" id="UP000265520">
    <property type="component" value="Unassembled WGS sequence"/>
</dbReference>
<feature type="non-terminal residue" evidence="1">
    <location>
        <position position="1"/>
    </location>
</feature>
<comment type="caution">
    <text evidence="1">The sequence shown here is derived from an EMBL/GenBank/DDBJ whole genome shotgun (WGS) entry which is preliminary data.</text>
</comment>
<reference evidence="1 2" key="1">
    <citation type="journal article" date="2018" name="Front. Plant Sci.">
        <title>Red Clover (Trifolium pratense) and Zigzag Clover (T. medium) - A Picture of Genomic Similarities and Differences.</title>
        <authorList>
            <person name="Dluhosova J."/>
            <person name="Istvanek J."/>
            <person name="Nedelnik J."/>
            <person name="Repkova J."/>
        </authorList>
    </citation>
    <scope>NUCLEOTIDE SEQUENCE [LARGE SCALE GENOMIC DNA]</scope>
    <source>
        <strain evidence="2">cv. 10/8</strain>
        <tissue evidence="1">Leaf</tissue>
    </source>
</reference>
<dbReference type="AlphaFoldDB" id="A0A392VL28"/>
<evidence type="ECO:0000313" key="1">
    <source>
        <dbReference type="EMBL" id="MCI88079.1"/>
    </source>
</evidence>
<sequence length="40" mass="4225">SALGAKNPKAVERDLSGNFAWGEISAPRAKFCAWGEKSCA</sequence>
<protein>
    <submittedName>
        <fullName evidence="1">Uncharacterized protein</fullName>
    </submittedName>
</protein>
<name>A0A392VL28_9FABA</name>
<organism evidence="1 2">
    <name type="scientific">Trifolium medium</name>
    <dbReference type="NCBI Taxonomy" id="97028"/>
    <lineage>
        <taxon>Eukaryota</taxon>
        <taxon>Viridiplantae</taxon>
        <taxon>Streptophyta</taxon>
        <taxon>Embryophyta</taxon>
        <taxon>Tracheophyta</taxon>
        <taxon>Spermatophyta</taxon>
        <taxon>Magnoliopsida</taxon>
        <taxon>eudicotyledons</taxon>
        <taxon>Gunneridae</taxon>
        <taxon>Pentapetalae</taxon>
        <taxon>rosids</taxon>
        <taxon>fabids</taxon>
        <taxon>Fabales</taxon>
        <taxon>Fabaceae</taxon>
        <taxon>Papilionoideae</taxon>
        <taxon>50 kb inversion clade</taxon>
        <taxon>NPAAA clade</taxon>
        <taxon>Hologalegina</taxon>
        <taxon>IRL clade</taxon>
        <taxon>Trifolieae</taxon>
        <taxon>Trifolium</taxon>
    </lineage>
</organism>